<protein>
    <recommendedName>
        <fullName evidence="2">Protein ENHANCED DISEASE RESISTANCE 2 C-terminal domain-containing protein</fullName>
    </recommendedName>
</protein>
<organism evidence="3 4">
    <name type="scientific">Chrysophaeum taylorii</name>
    <dbReference type="NCBI Taxonomy" id="2483200"/>
    <lineage>
        <taxon>Eukaryota</taxon>
        <taxon>Sar</taxon>
        <taxon>Stramenopiles</taxon>
        <taxon>Ochrophyta</taxon>
        <taxon>Pelagophyceae</taxon>
        <taxon>Pelagomonadales</taxon>
        <taxon>Pelagomonadaceae</taxon>
        <taxon>Chrysophaeum</taxon>
    </lineage>
</organism>
<sequence length="382" mass="41822">MRRRLRKVSARLTGRHHAFSASSSSSSVVKEEEPGVVVEIPVSSTKGSESEEEEKWTTLERGEWPGTFSDAPGSTFRVRQVGYPKTPKAASGEGFYRVVGVDILRANNRRDNLVENGIVRLPLGDNCSFPPRWLVVNAQLPDETGPVFSRPPPDADGKCHSIALICELTESGKKRLETSEPAARLFIDFLRAAPSEPREEPDFRGRFKVIVGVKDPKDLPAIARSYNYKPALITKSGSLNLFRDVMEMNVSVFRFGYSSRSGLSLLTARFAALVLDVAFLLEGRSDAELPECVLAAATLHNCGYDLARPMPPPRPVAAKKKKKKRKKKRKSPRPAGHSSPALVPPPPPPDPKPGLPDKPHGPLDALWAAVLPAACHARQPNP</sequence>
<evidence type="ECO:0000256" key="1">
    <source>
        <dbReference type="SAM" id="MobiDB-lite"/>
    </source>
</evidence>
<name>A0AAD7U689_9STRA</name>
<feature type="domain" description="Protein ENHANCED DISEASE RESISTANCE 2 C-terminal" evidence="2">
    <location>
        <begin position="69"/>
        <end position="301"/>
    </location>
</feature>
<dbReference type="Pfam" id="PF07059">
    <property type="entry name" value="EDR2_C"/>
    <property type="match status" value="1"/>
</dbReference>
<dbReference type="EMBL" id="JAQMWT010000670">
    <property type="protein sequence ID" value="KAJ8598585.1"/>
    <property type="molecule type" value="Genomic_DNA"/>
</dbReference>
<feature type="compositionally biased region" description="Basic residues" evidence="1">
    <location>
        <begin position="317"/>
        <end position="332"/>
    </location>
</feature>
<dbReference type="InterPro" id="IPR009769">
    <property type="entry name" value="EDR2_C"/>
</dbReference>
<evidence type="ECO:0000313" key="3">
    <source>
        <dbReference type="EMBL" id="KAJ8598585.1"/>
    </source>
</evidence>
<comment type="caution">
    <text evidence="3">The sequence shown here is derived from an EMBL/GenBank/DDBJ whole genome shotgun (WGS) entry which is preliminary data.</text>
</comment>
<gene>
    <name evidence="3" type="ORF">CTAYLR_001717</name>
</gene>
<feature type="compositionally biased region" description="Pro residues" evidence="1">
    <location>
        <begin position="342"/>
        <end position="354"/>
    </location>
</feature>
<dbReference type="PANTHER" id="PTHR31558">
    <property type="entry name" value="CW14 PROTEIN"/>
    <property type="match status" value="1"/>
</dbReference>
<accession>A0AAD7U689</accession>
<evidence type="ECO:0000313" key="4">
    <source>
        <dbReference type="Proteomes" id="UP001230188"/>
    </source>
</evidence>
<dbReference type="Proteomes" id="UP001230188">
    <property type="component" value="Unassembled WGS sequence"/>
</dbReference>
<evidence type="ECO:0000259" key="2">
    <source>
        <dbReference type="Pfam" id="PF07059"/>
    </source>
</evidence>
<keyword evidence="4" id="KW-1185">Reference proteome</keyword>
<dbReference type="AlphaFoldDB" id="A0AAD7U689"/>
<reference evidence="3" key="1">
    <citation type="submission" date="2023-01" db="EMBL/GenBank/DDBJ databases">
        <title>Metagenome sequencing of chrysophaentin producing Chrysophaeum taylorii.</title>
        <authorList>
            <person name="Davison J."/>
            <person name="Bewley C."/>
        </authorList>
    </citation>
    <scope>NUCLEOTIDE SEQUENCE</scope>
    <source>
        <strain evidence="3">NIES-1699</strain>
    </source>
</reference>
<proteinExistence type="predicted"/>
<feature type="region of interest" description="Disordered" evidence="1">
    <location>
        <begin position="308"/>
        <end position="363"/>
    </location>
</feature>